<protein>
    <submittedName>
        <fullName evidence="2">Uncharacterized protein</fullName>
    </submittedName>
</protein>
<dbReference type="Proteomes" id="UP001176961">
    <property type="component" value="Unassembled WGS sequence"/>
</dbReference>
<feature type="non-terminal residue" evidence="2">
    <location>
        <position position="144"/>
    </location>
</feature>
<dbReference type="EMBL" id="CATQJL010000001">
    <property type="protein sequence ID" value="CAJ0590222.1"/>
    <property type="molecule type" value="Genomic_DNA"/>
</dbReference>
<feature type="chain" id="PRO_5041391606" evidence="1">
    <location>
        <begin position="19"/>
        <end position="144"/>
    </location>
</feature>
<name>A0AA36DQF8_CYLNA</name>
<dbReference type="PANTHER" id="PTHR35014">
    <property type="entry name" value="INFECTION RESPONSE PROTEIN-RELATED"/>
    <property type="match status" value="1"/>
</dbReference>
<evidence type="ECO:0000313" key="2">
    <source>
        <dbReference type="EMBL" id="CAJ0590222.1"/>
    </source>
</evidence>
<gene>
    <name evidence="2" type="ORF">CYNAS_LOCUS2205</name>
</gene>
<dbReference type="PANTHER" id="PTHR35014:SF1">
    <property type="entry name" value="INFECTION RESPONSE PROTEIN"/>
    <property type="match status" value="1"/>
</dbReference>
<organism evidence="2 3">
    <name type="scientific">Cylicocyclus nassatus</name>
    <name type="common">Nematode worm</name>
    <dbReference type="NCBI Taxonomy" id="53992"/>
    <lineage>
        <taxon>Eukaryota</taxon>
        <taxon>Metazoa</taxon>
        <taxon>Ecdysozoa</taxon>
        <taxon>Nematoda</taxon>
        <taxon>Chromadorea</taxon>
        <taxon>Rhabditida</taxon>
        <taxon>Rhabditina</taxon>
        <taxon>Rhabditomorpha</taxon>
        <taxon>Strongyloidea</taxon>
        <taxon>Strongylidae</taxon>
        <taxon>Cylicocyclus</taxon>
    </lineage>
</organism>
<proteinExistence type="predicted"/>
<accession>A0AA36DQF8</accession>
<reference evidence="2" key="1">
    <citation type="submission" date="2023-07" db="EMBL/GenBank/DDBJ databases">
        <authorList>
            <consortium name="CYATHOMIX"/>
        </authorList>
    </citation>
    <scope>NUCLEOTIDE SEQUENCE</scope>
    <source>
        <strain evidence="2">N/A</strain>
    </source>
</reference>
<evidence type="ECO:0000313" key="3">
    <source>
        <dbReference type="Proteomes" id="UP001176961"/>
    </source>
</evidence>
<comment type="caution">
    <text evidence="2">The sequence shown here is derived from an EMBL/GenBank/DDBJ whole genome shotgun (WGS) entry which is preliminary data.</text>
</comment>
<feature type="signal peptide" evidence="1">
    <location>
        <begin position="1"/>
        <end position="18"/>
    </location>
</feature>
<evidence type="ECO:0000256" key="1">
    <source>
        <dbReference type="SAM" id="SignalP"/>
    </source>
</evidence>
<keyword evidence="1" id="KW-0732">Signal</keyword>
<dbReference type="AlphaFoldDB" id="A0AA36DQF8"/>
<keyword evidence="3" id="KW-1185">Reference proteome</keyword>
<sequence>MDVLFVVATIIALPSTQAQFPIPPAAPPQKRYADDPVCTTPQTVHDCYVTYLEKYGIHSGPYYLPGFARLNAQLQNMPLVNICRDFDELMVCLRLVSYNCISIPVFERFTQWYGRVNEEAVAYVQNHAIFEYACGPGKPLFLAD</sequence>